<dbReference type="Proteomes" id="UP001172738">
    <property type="component" value="Unassembled WGS sequence"/>
</dbReference>
<evidence type="ECO:0000313" key="2">
    <source>
        <dbReference type="Proteomes" id="UP001172738"/>
    </source>
</evidence>
<comment type="caution">
    <text evidence="1">The sequence shown here is derived from an EMBL/GenBank/DDBJ whole genome shotgun (WGS) entry which is preliminary data.</text>
</comment>
<gene>
    <name evidence="1" type="ORF">QQX04_03120</name>
</gene>
<proteinExistence type="predicted"/>
<reference evidence="1" key="1">
    <citation type="submission" date="2023-06" db="EMBL/GenBank/DDBJ databases">
        <title>SYSU T00b26.</title>
        <authorList>
            <person name="Gao L."/>
            <person name="Fang B.-Z."/>
            <person name="Li W.-J."/>
        </authorList>
    </citation>
    <scope>NUCLEOTIDE SEQUENCE</scope>
    <source>
        <strain evidence="1">SYSU T00b26</strain>
    </source>
</reference>
<dbReference type="InterPro" id="IPR009959">
    <property type="entry name" value="Cyclase_SnoaL-like"/>
</dbReference>
<evidence type="ECO:0000313" key="1">
    <source>
        <dbReference type="EMBL" id="MDN4471981.1"/>
    </source>
</evidence>
<dbReference type="Pfam" id="PF07366">
    <property type="entry name" value="SnoaL"/>
    <property type="match status" value="1"/>
</dbReference>
<organism evidence="1 2">
    <name type="scientific">Demequina zhanjiangensis</name>
    <dbReference type="NCBI Taxonomy" id="3051659"/>
    <lineage>
        <taxon>Bacteria</taxon>
        <taxon>Bacillati</taxon>
        <taxon>Actinomycetota</taxon>
        <taxon>Actinomycetes</taxon>
        <taxon>Micrococcales</taxon>
        <taxon>Demequinaceae</taxon>
        <taxon>Demequina</taxon>
    </lineage>
</organism>
<accession>A0ABT8FYK3</accession>
<dbReference type="EMBL" id="JAUHPV010000002">
    <property type="protein sequence ID" value="MDN4471981.1"/>
    <property type="molecule type" value="Genomic_DNA"/>
</dbReference>
<sequence length="131" mass="14277">MSDHRDSVIARWLRAGDQGDLDAFDALLHEDVMVHAPGGLSTSARAQEKDVWRAALAAMPDLHHEVQEVVAEEGVEMARVIVTGTMVGTFGGVDGTGRSFRMDQAVVVHLRDGMVQEAWEIADLTALKEQI</sequence>
<name>A0ABT8FYK3_9MICO</name>
<dbReference type="InterPro" id="IPR032710">
    <property type="entry name" value="NTF2-like_dom_sf"/>
</dbReference>
<dbReference type="SUPFAM" id="SSF54427">
    <property type="entry name" value="NTF2-like"/>
    <property type="match status" value="1"/>
</dbReference>
<keyword evidence="2" id="KW-1185">Reference proteome</keyword>
<protein>
    <submittedName>
        <fullName evidence="1">Ester cyclase</fullName>
    </submittedName>
</protein>
<dbReference type="RefSeq" id="WP_301126199.1">
    <property type="nucleotide sequence ID" value="NZ_JAUHPV010000002.1"/>
</dbReference>
<dbReference type="Gene3D" id="3.10.450.50">
    <property type="match status" value="1"/>
</dbReference>